<dbReference type="PANTHER" id="PTHR24148">
    <property type="entry name" value="ANKYRIN REPEAT DOMAIN-CONTAINING PROTEIN 39 HOMOLOG-RELATED"/>
    <property type="match status" value="1"/>
</dbReference>
<reference evidence="2 3" key="1">
    <citation type="submission" date="2024-09" db="EMBL/GenBank/DDBJ databases">
        <title>T2T genomes of carrot and Alternaria dauci and their utility for understanding host-pathogen interaction during carrot leaf blight disease.</title>
        <authorList>
            <person name="Liu W."/>
            <person name="Xu S."/>
            <person name="Ou C."/>
            <person name="Liu X."/>
            <person name="Zhuang F."/>
            <person name="Deng X.W."/>
        </authorList>
    </citation>
    <scope>NUCLEOTIDE SEQUENCE [LARGE SCALE GENOMIC DNA]</scope>
    <source>
        <strain evidence="2 3">A2016</strain>
    </source>
</reference>
<keyword evidence="3" id="KW-1185">Reference proteome</keyword>
<organism evidence="2 3">
    <name type="scientific">Alternaria dauci</name>
    <dbReference type="NCBI Taxonomy" id="48095"/>
    <lineage>
        <taxon>Eukaryota</taxon>
        <taxon>Fungi</taxon>
        <taxon>Dikarya</taxon>
        <taxon>Ascomycota</taxon>
        <taxon>Pezizomycotina</taxon>
        <taxon>Dothideomycetes</taxon>
        <taxon>Pleosporomycetidae</taxon>
        <taxon>Pleosporales</taxon>
        <taxon>Pleosporineae</taxon>
        <taxon>Pleosporaceae</taxon>
        <taxon>Alternaria</taxon>
        <taxon>Alternaria sect. Porri</taxon>
    </lineage>
</organism>
<protein>
    <recommendedName>
        <fullName evidence="1">Heterokaryon incompatibility domain-containing protein</fullName>
    </recommendedName>
</protein>
<accession>A0ABR3UVU2</accession>
<evidence type="ECO:0000259" key="1">
    <source>
        <dbReference type="Pfam" id="PF06985"/>
    </source>
</evidence>
<name>A0ABR3UVU2_9PLEO</name>
<dbReference type="InterPro" id="IPR052895">
    <property type="entry name" value="HetReg/Transcr_Mod"/>
</dbReference>
<dbReference type="Pfam" id="PF06985">
    <property type="entry name" value="HET"/>
    <property type="match status" value="1"/>
</dbReference>
<comment type="caution">
    <text evidence="2">The sequence shown here is derived from an EMBL/GenBank/DDBJ whole genome shotgun (WGS) entry which is preliminary data.</text>
</comment>
<evidence type="ECO:0000313" key="3">
    <source>
        <dbReference type="Proteomes" id="UP001578633"/>
    </source>
</evidence>
<sequence>MLPIYGDSILDTARGEIRLLNFLYHEETNTKGLIELELDCYLLSNSCTQYIEFEKTKQEDDEDDDAECEIRGKGKLAQDNKSMIKPHAPNLYHYVAVSYSWGPDVESEKLDVLINGHVVKVRKNLHAALLEFRAMEPFKQGLKLWIDAITINQDNEVEKQAQILIMHEIYQRAGNIVVWIGPDVEQTFNDDGNPELPDYILSSNRLAVHRTIGMLEQISQYYQTEHLEEMDECGDLRKAHQHREAAAFRLRRALQEWNNLLHENPDFFTTYLGIHEFFSRPYWRRLWVIQELSMGRAGMPIVCGSRITHWRHIRDAAILLHSAMDIVGDMTMIELGKEELVDTKSHTASHVANIAQLEFLSHRKRLPWIDKSYFEFRSTPGIGGGEAIRGSTLDQALQLAMEADCFNPKDRVFGMLHIHGIPDSCKRVLDYSKSPAQIYTAFAKQLLRLGKLEVFALLDGCQDDLMLPSWVPNFIRPASRRATPIHGPWFAGTRNKFDNLDEQTLRMLPGVYEDENSKEILHLHGVTLVDVVDGVGAIQPILQKRIASRSSDYAVGVVQPSQPKTKTNPVYMHEHTVKRCLYRTLTCSTDITGHQREFKRLLSCFAPNPPKPIDPDFWNWDFFNASSSLIFHGKSLKDWLDPYKERPKLQYATDYERKEWGEVSAAMAAMKSKIRGRRLFVTAERGFLGLGPMNIQPGNILVTVYGCAKPLILLPLGSGRFRIQGECYVDDIMGAEVERMDIPDENIGSIIVE</sequence>
<dbReference type="Pfam" id="PF26639">
    <property type="entry name" value="Het-6_barrel"/>
    <property type="match status" value="1"/>
</dbReference>
<gene>
    <name evidence="2" type="ORF">ACET3X_000101</name>
</gene>
<dbReference type="GeneID" id="96080423"/>
<feature type="domain" description="Heterokaryon incompatibility" evidence="1">
    <location>
        <begin position="94"/>
        <end position="291"/>
    </location>
</feature>
<dbReference type="Proteomes" id="UP001578633">
    <property type="component" value="Chromosome 1"/>
</dbReference>
<proteinExistence type="predicted"/>
<evidence type="ECO:0000313" key="2">
    <source>
        <dbReference type="EMBL" id="KAL1799759.1"/>
    </source>
</evidence>
<dbReference type="PANTHER" id="PTHR24148:SF73">
    <property type="entry name" value="HET DOMAIN PROTEIN (AFU_ORTHOLOGUE AFUA_8G01020)"/>
    <property type="match status" value="1"/>
</dbReference>
<dbReference type="InterPro" id="IPR010730">
    <property type="entry name" value="HET"/>
</dbReference>
<dbReference type="RefSeq" id="XP_069310343.1">
    <property type="nucleotide sequence ID" value="XM_069446245.1"/>
</dbReference>
<dbReference type="EMBL" id="JBHGVX010000001">
    <property type="protein sequence ID" value="KAL1799759.1"/>
    <property type="molecule type" value="Genomic_DNA"/>
</dbReference>